<dbReference type="RefSeq" id="WP_238457253.1">
    <property type="nucleotide sequence ID" value="NZ_FNJU01000005.1"/>
</dbReference>
<dbReference type="InterPro" id="IPR036444">
    <property type="entry name" value="PLipase_A2_dom_sf"/>
</dbReference>
<keyword evidence="3" id="KW-1185">Reference proteome</keyword>
<evidence type="ECO:0000259" key="1">
    <source>
        <dbReference type="Pfam" id="PF08398"/>
    </source>
</evidence>
<dbReference type="GO" id="GO:0050482">
    <property type="term" value="P:arachidonate secretion"/>
    <property type="evidence" value="ECO:0007669"/>
    <property type="project" value="InterPro"/>
</dbReference>
<evidence type="ECO:0000313" key="2">
    <source>
        <dbReference type="EMBL" id="SDP68226.1"/>
    </source>
</evidence>
<evidence type="ECO:0000313" key="3">
    <source>
        <dbReference type="Proteomes" id="UP000199159"/>
    </source>
</evidence>
<dbReference type="GO" id="GO:0004623">
    <property type="term" value="F:phospholipase A2 activity"/>
    <property type="evidence" value="ECO:0007669"/>
    <property type="project" value="InterPro"/>
</dbReference>
<dbReference type="GO" id="GO:0005198">
    <property type="term" value="F:structural molecule activity"/>
    <property type="evidence" value="ECO:0007669"/>
    <property type="project" value="InterPro"/>
</dbReference>
<dbReference type="STRING" id="930152.SAMN05216565_10584"/>
<keyword evidence="2" id="KW-0946">Virion</keyword>
<name>A0A1H0UQW7_9BACI</name>
<feature type="domain" description="Phospholipase A2-like" evidence="1">
    <location>
        <begin position="4"/>
        <end position="55"/>
    </location>
</feature>
<sequence>MPCFPGYRYCGPNCSGPGAPVNRLDAICKQHDACYRKFGSNPICDERFLNQLKAIMNSRTKMGKDARYMYNAIQLKRLM</sequence>
<proteinExistence type="predicted"/>
<dbReference type="InterPro" id="IPR013607">
    <property type="entry name" value="Phospholipase_A2-like"/>
</dbReference>
<protein>
    <submittedName>
        <fullName evidence="2">Coat protein VP1</fullName>
    </submittedName>
</protein>
<keyword evidence="2" id="KW-0167">Capsid protein</keyword>
<organism evidence="2 3">
    <name type="scientific">Litchfieldia salsa</name>
    <dbReference type="NCBI Taxonomy" id="930152"/>
    <lineage>
        <taxon>Bacteria</taxon>
        <taxon>Bacillati</taxon>
        <taxon>Bacillota</taxon>
        <taxon>Bacilli</taxon>
        <taxon>Bacillales</taxon>
        <taxon>Bacillaceae</taxon>
        <taxon>Litchfieldia</taxon>
    </lineage>
</organism>
<dbReference type="SUPFAM" id="SSF48619">
    <property type="entry name" value="Phospholipase A2, PLA2"/>
    <property type="match status" value="1"/>
</dbReference>
<reference evidence="3" key="1">
    <citation type="submission" date="2016-10" db="EMBL/GenBank/DDBJ databases">
        <authorList>
            <person name="Varghese N."/>
            <person name="Submissions S."/>
        </authorList>
    </citation>
    <scope>NUCLEOTIDE SEQUENCE [LARGE SCALE GENOMIC DNA]</scope>
    <source>
        <strain evidence="3">IBRC-M10078</strain>
    </source>
</reference>
<dbReference type="EMBL" id="FNJU01000005">
    <property type="protein sequence ID" value="SDP68226.1"/>
    <property type="molecule type" value="Genomic_DNA"/>
</dbReference>
<gene>
    <name evidence="2" type="ORF">SAMN05216565_10584</name>
</gene>
<dbReference type="AlphaFoldDB" id="A0A1H0UQW7"/>
<dbReference type="Pfam" id="PF08398">
    <property type="entry name" value="Phospholip_A2_4"/>
    <property type="match status" value="1"/>
</dbReference>
<accession>A0A1H0UQW7</accession>
<dbReference type="GO" id="GO:0006644">
    <property type="term" value="P:phospholipid metabolic process"/>
    <property type="evidence" value="ECO:0007669"/>
    <property type="project" value="InterPro"/>
</dbReference>
<dbReference type="Proteomes" id="UP000199159">
    <property type="component" value="Unassembled WGS sequence"/>
</dbReference>
<dbReference type="Gene3D" id="1.20.90.10">
    <property type="entry name" value="Phospholipase A2 domain"/>
    <property type="match status" value="1"/>
</dbReference>